<evidence type="ECO:0000313" key="8">
    <source>
        <dbReference type="Proteomes" id="UP000248553"/>
    </source>
</evidence>
<dbReference type="AlphaFoldDB" id="A0A328BIP5"/>
<dbReference type="OrthoDB" id="9769600at2"/>
<evidence type="ECO:0000256" key="2">
    <source>
        <dbReference type="ARBA" id="ARBA00009321"/>
    </source>
</evidence>
<dbReference type="SUPFAM" id="SSF51971">
    <property type="entry name" value="Nucleotide-binding domain"/>
    <property type="match status" value="1"/>
</dbReference>
<dbReference type="Pfam" id="PF03275">
    <property type="entry name" value="GLF"/>
    <property type="match status" value="1"/>
</dbReference>
<evidence type="ECO:0000256" key="4">
    <source>
        <dbReference type="ARBA" id="ARBA00022827"/>
    </source>
</evidence>
<dbReference type="RefSeq" id="WP_111478238.1">
    <property type="nucleotide sequence ID" value="NZ_QHKM01000003.1"/>
</dbReference>
<dbReference type="InterPro" id="IPR015899">
    <property type="entry name" value="UDP-GalPyranose_mutase_C"/>
</dbReference>
<comment type="cofactor">
    <cofactor evidence="1">
        <name>FAD</name>
        <dbReference type="ChEBI" id="CHEBI:57692"/>
    </cofactor>
</comment>
<evidence type="ECO:0000259" key="6">
    <source>
        <dbReference type="Pfam" id="PF03275"/>
    </source>
</evidence>
<comment type="similarity">
    <text evidence="2">Belongs to the UDP-galactopyranose/dTDP-fucopyranose mutase family.</text>
</comment>
<dbReference type="FunFam" id="3.40.50.720:FF:000397">
    <property type="entry name" value="UDP-galactopyranose mutase"/>
    <property type="match status" value="1"/>
</dbReference>
<sequence>MFDYLIVGAGFAGSVLAERLATRSNKKVLIIDKRNHIGGNAYDHYNEDGILVHKYGPHIFHTNSKDVFEYLSNFTDWRPYEHWVLASVDGQHVPIPINLDTINKLYGTNMTSFEVDAFFESQAEAVPVIRTSEDVVVSKVGRELYEKFFRNYTRKQWGLDPSELDKSVTSRVPTRTNRDRRYFTDTYQAMPLHGYTKMFEKMLDHPNIKIMLNVDYHEIMNVIPFKEMIFTGPVDEYFDFKFGKLPYRSLEFKHETLNKEQHLEAPVVNYPNEHLYTRITEFKALTGQTHPKTSLVYEYPRAEGDPYYPIPKPENAELYNKYKKLADETPNVHFVGRLATYKYYNMDQVVAQALTLYKKLTEKSEEVQVKKPAITGSASLMDKLLPRDPNKQQA</sequence>
<name>A0A328BIP5_9BACT</name>
<dbReference type="Gene3D" id="3.40.50.720">
    <property type="entry name" value="NAD(P)-binding Rossmann-like Domain"/>
    <property type="match status" value="3"/>
</dbReference>
<reference evidence="8" key="1">
    <citation type="submission" date="2018-05" db="EMBL/GenBank/DDBJ databases">
        <authorList>
            <person name="Nie L."/>
        </authorList>
    </citation>
    <scope>NUCLEOTIDE SEQUENCE [LARGE SCALE GENOMIC DNA]</scope>
    <source>
        <strain evidence="8">NL</strain>
    </source>
</reference>
<protein>
    <submittedName>
        <fullName evidence="7">UDP-galactopyranose mutase</fullName>
        <ecNumber evidence="7">5.4.99.9</ecNumber>
    </submittedName>
</protein>
<gene>
    <name evidence="7" type="primary">glf</name>
    <name evidence="7" type="ORF">DLM85_11430</name>
</gene>
<dbReference type="Proteomes" id="UP000248553">
    <property type="component" value="Unassembled WGS sequence"/>
</dbReference>
<organism evidence="7 8">
    <name type="scientific">Hymenobacter edaphi</name>
    <dbReference type="NCBI Taxonomy" id="2211146"/>
    <lineage>
        <taxon>Bacteria</taxon>
        <taxon>Pseudomonadati</taxon>
        <taxon>Bacteroidota</taxon>
        <taxon>Cytophagia</taxon>
        <taxon>Cytophagales</taxon>
        <taxon>Hymenobacteraceae</taxon>
        <taxon>Hymenobacter</taxon>
    </lineage>
</organism>
<keyword evidence="3" id="KW-0285">Flavoprotein</keyword>
<dbReference type="GO" id="GO:0050660">
    <property type="term" value="F:flavin adenine dinucleotide binding"/>
    <property type="evidence" value="ECO:0007669"/>
    <property type="project" value="TreeGrafter"/>
</dbReference>
<dbReference type="SUPFAM" id="SSF54373">
    <property type="entry name" value="FAD-linked reductases, C-terminal domain"/>
    <property type="match status" value="1"/>
</dbReference>
<dbReference type="GO" id="GO:0008767">
    <property type="term" value="F:UDP-galactopyranose mutase activity"/>
    <property type="evidence" value="ECO:0007669"/>
    <property type="project" value="UniProtKB-EC"/>
</dbReference>
<accession>A0A328BIP5</accession>
<evidence type="ECO:0000256" key="5">
    <source>
        <dbReference type="ARBA" id="ARBA00023235"/>
    </source>
</evidence>
<dbReference type="EC" id="5.4.99.9" evidence="7"/>
<dbReference type="InterPro" id="IPR004379">
    <property type="entry name" value="UDP-GALP_mutase"/>
</dbReference>
<dbReference type="GO" id="GO:0005829">
    <property type="term" value="C:cytosol"/>
    <property type="evidence" value="ECO:0007669"/>
    <property type="project" value="TreeGrafter"/>
</dbReference>
<comment type="caution">
    <text evidence="7">The sequence shown here is derived from an EMBL/GenBank/DDBJ whole genome shotgun (WGS) entry which is preliminary data.</text>
</comment>
<evidence type="ECO:0000256" key="1">
    <source>
        <dbReference type="ARBA" id="ARBA00001974"/>
    </source>
</evidence>
<keyword evidence="4" id="KW-0274">FAD</keyword>
<feature type="domain" description="UDP-galactopyranose mutase C-terminal" evidence="6">
    <location>
        <begin position="147"/>
        <end position="343"/>
    </location>
</feature>
<dbReference type="EMBL" id="QHKM01000003">
    <property type="protein sequence ID" value="RAK66817.1"/>
    <property type="molecule type" value="Genomic_DNA"/>
</dbReference>
<dbReference type="PANTHER" id="PTHR21197:SF0">
    <property type="entry name" value="UDP-GALACTOPYRANOSE MUTASE"/>
    <property type="match status" value="1"/>
</dbReference>
<dbReference type="Pfam" id="PF13450">
    <property type="entry name" value="NAD_binding_8"/>
    <property type="match status" value="1"/>
</dbReference>
<keyword evidence="8" id="KW-1185">Reference proteome</keyword>
<evidence type="ECO:0000313" key="7">
    <source>
        <dbReference type="EMBL" id="RAK66817.1"/>
    </source>
</evidence>
<dbReference type="PANTHER" id="PTHR21197">
    <property type="entry name" value="UDP-GALACTOPYRANOSE MUTASE"/>
    <property type="match status" value="1"/>
</dbReference>
<proteinExistence type="inferred from homology"/>
<evidence type="ECO:0000256" key="3">
    <source>
        <dbReference type="ARBA" id="ARBA00022630"/>
    </source>
</evidence>
<keyword evidence="5 7" id="KW-0413">Isomerase</keyword>
<dbReference type="NCBIfam" id="TIGR00031">
    <property type="entry name" value="UDP-GALP_mutase"/>
    <property type="match status" value="1"/>
</dbReference>